<keyword evidence="3" id="KW-1185">Reference proteome</keyword>
<name>A0ABR9PPJ8_9BACT</name>
<dbReference type="RefSeq" id="WP_193349218.1">
    <property type="nucleotide sequence ID" value="NZ_CBCSIP010000043.1"/>
</dbReference>
<protein>
    <submittedName>
        <fullName evidence="2">Isoquinoline 1-oxidoreductase subunit</fullName>
    </submittedName>
</protein>
<evidence type="ECO:0000313" key="3">
    <source>
        <dbReference type="Proteomes" id="UP001516472"/>
    </source>
</evidence>
<proteinExistence type="predicted"/>
<evidence type="ECO:0000313" key="2">
    <source>
        <dbReference type="EMBL" id="MBE4749767.1"/>
    </source>
</evidence>
<accession>A0ABR9PPJ8</accession>
<organism evidence="2 3">
    <name type="scientific">Corallococcus soli</name>
    <dbReference type="NCBI Taxonomy" id="2710757"/>
    <lineage>
        <taxon>Bacteria</taxon>
        <taxon>Pseudomonadati</taxon>
        <taxon>Myxococcota</taxon>
        <taxon>Myxococcia</taxon>
        <taxon>Myxococcales</taxon>
        <taxon>Cystobacterineae</taxon>
        <taxon>Myxococcaceae</taxon>
        <taxon>Corallococcus</taxon>
    </lineage>
</organism>
<dbReference type="InterPro" id="IPR036280">
    <property type="entry name" value="Multihaem_cyt_sf"/>
</dbReference>
<sequence length="216" mass="22680">MRSLRSLLLTSCGVVALSGCRCATPVPAPSPETRAPPAALRSVESFADIQDARERSVALFVEAGRVIAHPRCTNCHPADGRPRQGMEQRAHVPAVVGGEDGHGPPGLPCTACHQATNTPTVGATVASIPGNPKWALAPVEMAWVGHSLGAICEQLKDPKRNGGKDLAALQHHMAKDELVGWGWDPGPGRQPVPGTQAAFGRLFQAWVDSGAYCPEP</sequence>
<dbReference type="EMBL" id="JAAIYO010000004">
    <property type="protein sequence ID" value="MBE4749767.1"/>
    <property type="molecule type" value="Genomic_DNA"/>
</dbReference>
<dbReference type="PROSITE" id="PS51257">
    <property type="entry name" value="PROKAR_LIPOPROTEIN"/>
    <property type="match status" value="1"/>
</dbReference>
<evidence type="ECO:0000256" key="1">
    <source>
        <dbReference type="SAM" id="SignalP"/>
    </source>
</evidence>
<keyword evidence="1" id="KW-0732">Signal</keyword>
<dbReference type="Proteomes" id="UP001516472">
    <property type="component" value="Unassembled WGS sequence"/>
</dbReference>
<comment type="caution">
    <text evidence="2">The sequence shown here is derived from an EMBL/GenBank/DDBJ whole genome shotgun (WGS) entry which is preliminary data.</text>
</comment>
<feature type="signal peptide" evidence="1">
    <location>
        <begin position="1"/>
        <end position="23"/>
    </location>
</feature>
<reference evidence="2 3" key="1">
    <citation type="submission" date="2020-02" db="EMBL/GenBank/DDBJ databases">
        <authorList>
            <person name="Babadi Z.K."/>
            <person name="Risdian C."/>
            <person name="Ebrahimipour G.H."/>
            <person name="Wink J."/>
        </authorList>
    </citation>
    <scope>NUCLEOTIDE SEQUENCE [LARGE SCALE GENOMIC DNA]</scope>
    <source>
        <strain evidence="2 3">ZKHCc1 1396</strain>
    </source>
</reference>
<gene>
    <name evidence="2" type="ORF">G4177_16510</name>
</gene>
<feature type="chain" id="PRO_5046462718" evidence="1">
    <location>
        <begin position="24"/>
        <end position="216"/>
    </location>
</feature>
<dbReference type="SUPFAM" id="SSF48695">
    <property type="entry name" value="Multiheme cytochromes"/>
    <property type="match status" value="1"/>
</dbReference>